<sequence length="294" mass="33292">MTYIIIGYDPGGNHANGVSYLKVTSDLRIEDFDSTIVSTCDEALSWLFDDQMINPDEVIAAGIDSFLSWPTIGVFRPMDDFLKREYPEVKSSIFSVNSAFGAMAIQGVIFAQILASVSPNLQLLNETHPKVAYHAQTARRHDYFAKRDNAVDDIKNEQVDHFKSVRKVYNELNATRMWKELLDWIGLSASSKYSKSLNMSPQAMDHEWDAIYSAWFTYQFGIMTPGRNLMQPNSDEFLSAYLNDEQAAQISSLRNSKISGNGAIKIAEIFKERIMIPKGIEGKVTYYWLPASHQ</sequence>
<evidence type="ECO:0000313" key="2">
    <source>
        <dbReference type="Proteomes" id="UP001597169"/>
    </source>
</evidence>
<accession>A0ABW3QBW6</accession>
<organism evidence="1 2">
    <name type="scientific">Paenibacillus provencensis</name>
    <dbReference type="NCBI Taxonomy" id="441151"/>
    <lineage>
        <taxon>Bacteria</taxon>
        <taxon>Bacillati</taxon>
        <taxon>Bacillota</taxon>
        <taxon>Bacilli</taxon>
        <taxon>Bacillales</taxon>
        <taxon>Paenibacillaceae</taxon>
        <taxon>Paenibacillus</taxon>
    </lineage>
</organism>
<dbReference type="EMBL" id="JBHTKX010000008">
    <property type="protein sequence ID" value="MFD1131340.1"/>
    <property type="molecule type" value="Genomic_DNA"/>
</dbReference>
<name>A0ABW3QBW6_9BACL</name>
<comment type="caution">
    <text evidence="1">The sequence shown here is derived from an EMBL/GenBank/DDBJ whole genome shotgun (WGS) entry which is preliminary data.</text>
</comment>
<keyword evidence="2" id="KW-1185">Reference proteome</keyword>
<proteinExistence type="predicted"/>
<reference evidence="2" key="1">
    <citation type="journal article" date="2019" name="Int. J. Syst. Evol. Microbiol.">
        <title>The Global Catalogue of Microorganisms (GCM) 10K type strain sequencing project: providing services to taxonomists for standard genome sequencing and annotation.</title>
        <authorList>
            <consortium name="The Broad Institute Genomics Platform"/>
            <consortium name="The Broad Institute Genome Sequencing Center for Infectious Disease"/>
            <person name="Wu L."/>
            <person name="Ma J."/>
        </authorList>
    </citation>
    <scope>NUCLEOTIDE SEQUENCE [LARGE SCALE GENOMIC DNA]</scope>
    <source>
        <strain evidence="2">CCUG 53519</strain>
    </source>
</reference>
<evidence type="ECO:0000313" key="1">
    <source>
        <dbReference type="EMBL" id="MFD1131340.1"/>
    </source>
</evidence>
<protein>
    <submittedName>
        <fullName evidence="1">DUF429 domain-containing protein</fullName>
    </submittedName>
</protein>
<dbReference type="Proteomes" id="UP001597169">
    <property type="component" value="Unassembled WGS sequence"/>
</dbReference>
<gene>
    <name evidence="1" type="ORF">ACFQ3J_24775</name>
</gene>
<dbReference type="RefSeq" id="WP_090727521.1">
    <property type="nucleotide sequence ID" value="NZ_JBHTKX010000008.1"/>
</dbReference>